<keyword evidence="1" id="KW-0472">Membrane</keyword>
<feature type="transmembrane region" description="Helical" evidence="1">
    <location>
        <begin position="21"/>
        <end position="41"/>
    </location>
</feature>
<feature type="domain" description="EamA" evidence="2">
    <location>
        <begin position="22"/>
        <end position="153"/>
    </location>
</feature>
<dbReference type="Proteomes" id="UP001438953">
    <property type="component" value="Unassembled WGS sequence"/>
</dbReference>
<feature type="transmembrane region" description="Helical" evidence="1">
    <location>
        <begin position="249"/>
        <end position="268"/>
    </location>
</feature>
<feature type="transmembrane region" description="Helical" evidence="1">
    <location>
        <begin position="113"/>
        <end position="131"/>
    </location>
</feature>
<keyword evidence="4" id="KW-1185">Reference proteome</keyword>
<feature type="transmembrane region" description="Helical" evidence="1">
    <location>
        <begin position="53"/>
        <end position="70"/>
    </location>
</feature>
<evidence type="ECO:0000313" key="4">
    <source>
        <dbReference type="Proteomes" id="UP001438953"/>
    </source>
</evidence>
<feature type="transmembrane region" description="Helical" evidence="1">
    <location>
        <begin position="138"/>
        <end position="156"/>
    </location>
</feature>
<proteinExistence type="predicted"/>
<feature type="transmembrane region" description="Helical" evidence="1">
    <location>
        <begin position="162"/>
        <end position="181"/>
    </location>
</feature>
<feature type="transmembrane region" description="Helical" evidence="1">
    <location>
        <begin position="90"/>
        <end position="107"/>
    </location>
</feature>
<dbReference type="RefSeq" id="WP_339112368.1">
    <property type="nucleotide sequence ID" value="NZ_JAYWLC010000001.1"/>
</dbReference>
<keyword evidence="1" id="KW-0812">Transmembrane</keyword>
<keyword evidence="1" id="KW-1133">Transmembrane helix</keyword>
<dbReference type="EMBL" id="JAYWLC010000001">
    <property type="protein sequence ID" value="MER5170344.1"/>
    <property type="molecule type" value="Genomic_DNA"/>
</dbReference>
<feature type="domain" description="EamA" evidence="2">
    <location>
        <begin position="162"/>
        <end position="286"/>
    </location>
</feature>
<accession>A0ABV1SBS0</accession>
<dbReference type="PANTHER" id="PTHR22911">
    <property type="entry name" value="ACYL-MALONYL CONDENSING ENZYME-RELATED"/>
    <property type="match status" value="1"/>
</dbReference>
<feature type="transmembrane region" description="Helical" evidence="1">
    <location>
        <begin position="274"/>
        <end position="292"/>
    </location>
</feature>
<name>A0ABV1SBS0_9RHOB</name>
<evidence type="ECO:0000259" key="2">
    <source>
        <dbReference type="Pfam" id="PF00892"/>
    </source>
</evidence>
<dbReference type="PANTHER" id="PTHR22911:SF103">
    <property type="entry name" value="BLR2811 PROTEIN"/>
    <property type="match status" value="1"/>
</dbReference>
<evidence type="ECO:0000256" key="1">
    <source>
        <dbReference type="SAM" id="Phobius"/>
    </source>
</evidence>
<dbReference type="SUPFAM" id="SSF103481">
    <property type="entry name" value="Multidrug resistance efflux transporter EmrE"/>
    <property type="match status" value="2"/>
</dbReference>
<evidence type="ECO:0000313" key="3">
    <source>
        <dbReference type="EMBL" id="MER5170344.1"/>
    </source>
</evidence>
<gene>
    <name evidence="3" type="ORF">VSX56_01030</name>
</gene>
<dbReference type="InterPro" id="IPR037185">
    <property type="entry name" value="EmrE-like"/>
</dbReference>
<dbReference type="Pfam" id="PF00892">
    <property type="entry name" value="EamA"/>
    <property type="match status" value="2"/>
</dbReference>
<dbReference type="Gene3D" id="1.10.3730.20">
    <property type="match status" value="1"/>
</dbReference>
<comment type="caution">
    <text evidence="3">The sequence shown here is derived from an EMBL/GenBank/DDBJ whole genome shotgun (WGS) entry which is preliminary data.</text>
</comment>
<sequence>MAPSSVAAGGGAEGRVAPRNGLGMLCVLGAFACFTLMDAMAKGLSRQYDPVQIVWLRYLSNTLLLVAIFAPRLHRLLPSRQPGLQIARGLMQLATVLLFFTAIQFIGLAEATALADLNPVLVTLGAALFLGEKLGPRRLLGIAAAFCGAMIIIRPGPGVFHWASLLALGTAISFAGGMLITRLIQKDGLITSLLWGAIIGLIGSSLALPFVWRPISADTLLPILGLGLTGAIGQGFIVKAYSIAEASSLAPLGYTGLIFATLWGIVFFGQYPDLWTVTGALVIVSAGLYVWWRENRRA</sequence>
<dbReference type="InterPro" id="IPR000620">
    <property type="entry name" value="EamA_dom"/>
</dbReference>
<organism evidence="3 4">
    <name type="scientific">Thioclava kandeliae</name>
    <dbReference type="NCBI Taxonomy" id="3070818"/>
    <lineage>
        <taxon>Bacteria</taxon>
        <taxon>Pseudomonadati</taxon>
        <taxon>Pseudomonadota</taxon>
        <taxon>Alphaproteobacteria</taxon>
        <taxon>Rhodobacterales</taxon>
        <taxon>Paracoccaceae</taxon>
        <taxon>Thioclava</taxon>
    </lineage>
</organism>
<feature type="transmembrane region" description="Helical" evidence="1">
    <location>
        <begin position="219"/>
        <end position="237"/>
    </location>
</feature>
<reference evidence="3 4" key="1">
    <citation type="submission" date="2024-06" db="EMBL/GenBank/DDBJ databases">
        <title>Thioclava kandeliae sp. nov. from a rhizosphere soil sample of Kandelia candel in a mangrove.</title>
        <authorList>
            <person name="Mu T."/>
        </authorList>
    </citation>
    <scope>NUCLEOTIDE SEQUENCE [LARGE SCALE GENOMIC DNA]</scope>
    <source>
        <strain evidence="3 4">CPCC 100088</strain>
    </source>
</reference>
<protein>
    <submittedName>
        <fullName evidence="3">DMT family transporter</fullName>
    </submittedName>
</protein>
<feature type="transmembrane region" description="Helical" evidence="1">
    <location>
        <begin position="193"/>
        <end position="213"/>
    </location>
</feature>